<dbReference type="EMBL" id="JBHSUA010000002">
    <property type="protein sequence ID" value="MFC6395449.1"/>
    <property type="molecule type" value="Genomic_DNA"/>
</dbReference>
<proteinExistence type="predicted"/>
<accession>A0ABW1WY80</accession>
<dbReference type="RefSeq" id="WP_343886623.1">
    <property type="nucleotide sequence ID" value="NZ_BAAAKI010000017.1"/>
</dbReference>
<sequence>MSDQTPNAVGQHEGVNDSEPTAEEQQVVVVTDTENDDYSQTSTADEADRES</sequence>
<dbReference type="Proteomes" id="UP001596266">
    <property type="component" value="Unassembled WGS sequence"/>
</dbReference>
<reference evidence="3" key="1">
    <citation type="journal article" date="2019" name="Int. J. Syst. Evol. Microbiol.">
        <title>The Global Catalogue of Microorganisms (GCM) 10K type strain sequencing project: providing services to taxonomists for standard genome sequencing and annotation.</title>
        <authorList>
            <consortium name="The Broad Institute Genomics Platform"/>
            <consortium name="The Broad Institute Genome Sequencing Center for Infectious Disease"/>
            <person name="Wu L."/>
            <person name="Ma J."/>
        </authorList>
    </citation>
    <scope>NUCLEOTIDE SEQUENCE [LARGE SCALE GENOMIC DNA]</scope>
    <source>
        <strain evidence="3">CGMCC 1.15277</strain>
    </source>
</reference>
<evidence type="ECO:0000313" key="3">
    <source>
        <dbReference type="Proteomes" id="UP001596266"/>
    </source>
</evidence>
<name>A0ABW1WY80_9ACTN</name>
<keyword evidence="3" id="KW-1185">Reference proteome</keyword>
<evidence type="ECO:0000313" key="2">
    <source>
        <dbReference type="EMBL" id="MFC6395449.1"/>
    </source>
</evidence>
<evidence type="ECO:0000256" key="1">
    <source>
        <dbReference type="SAM" id="MobiDB-lite"/>
    </source>
</evidence>
<gene>
    <name evidence="2" type="ORF">ACFP57_00360</name>
</gene>
<protein>
    <submittedName>
        <fullName evidence="2">Uncharacterized protein</fullName>
    </submittedName>
</protein>
<feature type="region of interest" description="Disordered" evidence="1">
    <location>
        <begin position="1"/>
        <end position="51"/>
    </location>
</feature>
<comment type="caution">
    <text evidence="2">The sequence shown here is derived from an EMBL/GenBank/DDBJ whole genome shotgun (WGS) entry which is preliminary data.</text>
</comment>
<organism evidence="2 3">
    <name type="scientific">Luteococcus sanguinis</name>
    <dbReference type="NCBI Taxonomy" id="174038"/>
    <lineage>
        <taxon>Bacteria</taxon>
        <taxon>Bacillati</taxon>
        <taxon>Actinomycetota</taxon>
        <taxon>Actinomycetes</taxon>
        <taxon>Propionibacteriales</taxon>
        <taxon>Propionibacteriaceae</taxon>
        <taxon>Luteococcus</taxon>
    </lineage>
</organism>